<evidence type="ECO:0008006" key="4">
    <source>
        <dbReference type="Google" id="ProtNLM"/>
    </source>
</evidence>
<proteinExistence type="predicted"/>
<evidence type="ECO:0000313" key="2">
    <source>
        <dbReference type="EMBL" id="GGH80891.1"/>
    </source>
</evidence>
<accession>A0ABQ1ZZM7</accession>
<dbReference type="EMBL" id="BMGY01000004">
    <property type="protein sequence ID" value="GGH80891.1"/>
    <property type="molecule type" value="Genomic_DNA"/>
</dbReference>
<evidence type="ECO:0000256" key="1">
    <source>
        <dbReference type="SAM" id="SignalP"/>
    </source>
</evidence>
<keyword evidence="1" id="KW-0732">Signal</keyword>
<protein>
    <recommendedName>
        <fullName evidence="4">DUF3078 domain-containing protein</fullName>
    </recommendedName>
</protein>
<keyword evidence="3" id="KW-1185">Reference proteome</keyword>
<dbReference type="RefSeq" id="WP_188560614.1">
    <property type="nucleotide sequence ID" value="NZ_BMGY01000004.1"/>
</dbReference>
<sequence length="468" mass="51796">MKLPLLLIPLFLSATVCIGQVKPTTEKKKAKVEKKKAEAAAKAADPSTPVTGVVTPKNFTKIFNNDVTYLLTGDKTVNSFGSFVSLNVIKPSATLSTSGVIRRPGGRVSTIGTLSLTGAVGEDIVSVFSDNKFNSSFEGKLNISQLIPPSRFSRFFYYGSTREKLNKDTEAATDYFILQRNTLILERLALESTIATLTTLSATDEVKAKLDIARYKLKRLQQQSLPAIAKAEADSISKLELKVQWSSKRISWFDIFVAVKGQKFSTYDSLALFPEKVKEVQFTGYQVGIALNLVSAAPKVTWGGGYYRLELSSSNETNLASLKTIEVSQSQQFKSGNKSVQSSDKASAYFRDKYANSHYINFRANYFKQIAPDQKAYLRLGYEYSNPYSTPDEYKSKIQTTHNLVLGLLVAATNKDKDQAKTKPVLNIQPFIRFIDLGNAYKLEGSMFRRSEIGILTTFPLGLGITTP</sequence>
<organism evidence="2 3">
    <name type="scientific">Hymenobacter frigidus</name>
    <dbReference type="NCBI Taxonomy" id="1524095"/>
    <lineage>
        <taxon>Bacteria</taxon>
        <taxon>Pseudomonadati</taxon>
        <taxon>Bacteroidota</taxon>
        <taxon>Cytophagia</taxon>
        <taxon>Cytophagales</taxon>
        <taxon>Hymenobacteraceae</taxon>
        <taxon>Hymenobacter</taxon>
    </lineage>
</organism>
<name>A0ABQ1ZZM7_9BACT</name>
<evidence type="ECO:0000313" key="3">
    <source>
        <dbReference type="Proteomes" id="UP000637774"/>
    </source>
</evidence>
<comment type="caution">
    <text evidence="2">The sequence shown here is derived from an EMBL/GenBank/DDBJ whole genome shotgun (WGS) entry which is preliminary data.</text>
</comment>
<feature type="chain" id="PRO_5047204505" description="DUF3078 domain-containing protein" evidence="1">
    <location>
        <begin position="20"/>
        <end position="468"/>
    </location>
</feature>
<feature type="signal peptide" evidence="1">
    <location>
        <begin position="1"/>
        <end position="19"/>
    </location>
</feature>
<dbReference type="Proteomes" id="UP000637774">
    <property type="component" value="Unassembled WGS sequence"/>
</dbReference>
<reference evidence="3" key="1">
    <citation type="journal article" date="2019" name="Int. J. Syst. Evol. Microbiol.">
        <title>The Global Catalogue of Microorganisms (GCM) 10K type strain sequencing project: providing services to taxonomists for standard genome sequencing and annotation.</title>
        <authorList>
            <consortium name="The Broad Institute Genomics Platform"/>
            <consortium name="The Broad Institute Genome Sequencing Center for Infectious Disease"/>
            <person name="Wu L."/>
            <person name="Ma J."/>
        </authorList>
    </citation>
    <scope>NUCLEOTIDE SEQUENCE [LARGE SCALE GENOMIC DNA]</scope>
    <source>
        <strain evidence="3">CGMCC 1.14966</strain>
    </source>
</reference>
<gene>
    <name evidence="2" type="ORF">GCM10011495_06790</name>
</gene>